<dbReference type="STRING" id="80878.RP29_03215"/>
<keyword evidence="6 9" id="KW-0812">Transmembrane</keyword>
<evidence type="ECO:0000256" key="8">
    <source>
        <dbReference type="ARBA" id="ARBA00023136"/>
    </source>
</evidence>
<evidence type="ECO:0000313" key="11">
    <source>
        <dbReference type="Proteomes" id="UP000032566"/>
    </source>
</evidence>
<evidence type="ECO:0000256" key="3">
    <source>
        <dbReference type="ARBA" id="ARBA00022475"/>
    </source>
</evidence>
<evidence type="ECO:0000256" key="4">
    <source>
        <dbReference type="ARBA" id="ARBA00022481"/>
    </source>
</evidence>
<dbReference type="GO" id="GO:0005886">
    <property type="term" value="C:plasma membrane"/>
    <property type="evidence" value="ECO:0007669"/>
    <property type="project" value="UniProtKB-SubCell"/>
</dbReference>
<accession>A0A0D7KDD5</accession>
<evidence type="ECO:0000256" key="6">
    <source>
        <dbReference type="ARBA" id="ARBA00022692"/>
    </source>
</evidence>
<dbReference type="GO" id="GO:0015628">
    <property type="term" value="P:protein secretion by the type II secretion system"/>
    <property type="evidence" value="ECO:0007669"/>
    <property type="project" value="InterPro"/>
</dbReference>
<name>A0A0D7KDD5_9BURK</name>
<keyword evidence="7 9" id="KW-1133">Transmembrane helix</keyword>
<comment type="similarity">
    <text evidence="2">Belongs to the GSP I family.</text>
</comment>
<dbReference type="PATRIC" id="fig|80878.5.peg.3970"/>
<feature type="transmembrane region" description="Helical" evidence="9">
    <location>
        <begin position="12"/>
        <end position="34"/>
    </location>
</feature>
<dbReference type="OrthoDB" id="7864109at2"/>
<keyword evidence="11" id="KW-1185">Reference proteome</keyword>
<dbReference type="InterPro" id="IPR010052">
    <property type="entry name" value="T2SS_protein-GspI"/>
</dbReference>
<dbReference type="Pfam" id="PF07963">
    <property type="entry name" value="N_methyl"/>
    <property type="match status" value="1"/>
</dbReference>
<dbReference type="PANTHER" id="PTHR38779:SF2">
    <property type="entry name" value="TYPE II SECRETION SYSTEM PROTEIN I-RELATED"/>
    <property type="match status" value="1"/>
</dbReference>
<evidence type="ECO:0000256" key="9">
    <source>
        <dbReference type="SAM" id="Phobius"/>
    </source>
</evidence>
<comment type="caution">
    <text evidence="10">The sequence shown here is derived from an EMBL/GenBank/DDBJ whole genome shotgun (WGS) entry which is preliminary data.</text>
</comment>
<evidence type="ECO:0000256" key="5">
    <source>
        <dbReference type="ARBA" id="ARBA00022519"/>
    </source>
</evidence>
<evidence type="ECO:0000256" key="7">
    <source>
        <dbReference type="ARBA" id="ARBA00022989"/>
    </source>
</evidence>
<dbReference type="Proteomes" id="UP000032566">
    <property type="component" value="Unassembled WGS sequence"/>
</dbReference>
<organism evidence="10 11">
    <name type="scientific">Acidovorax temperans</name>
    <dbReference type="NCBI Taxonomy" id="80878"/>
    <lineage>
        <taxon>Bacteria</taxon>
        <taxon>Pseudomonadati</taxon>
        <taxon>Pseudomonadota</taxon>
        <taxon>Betaproteobacteria</taxon>
        <taxon>Burkholderiales</taxon>
        <taxon>Comamonadaceae</taxon>
        <taxon>Acidovorax</taxon>
    </lineage>
</organism>
<sequence length="138" mass="15164">MLVRPSRHYRQRGFTILELLVAFAIMAISLGMLYRASGGSARSVGDMERYQRATVLAESIMAMRDAVPEEGWAEAGQVAGFDWRVASAPYPTEVNGPTATLLHEIRVVVSWPQGGRVQQLELATLRPQKKPVQGGGRL</sequence>
<keyword evidence="5" id="KW-0997">Cell inner membrane</keyword>
<dbReference type="EMBL" id="JXYQ01000008">
    <property type="protein sequence ID" value="KJA11982.1"/>
    <property type="molecule type" value="Genomic_DNA"/>
</dbReference>
<evidence type="ECO:0000256" key="1">
    <source>
        <dbReference type="ARBA" id="ARBA00004377"/>
    </source>
</evidence>
<dbReference type="InterPro" id="IPR012902">
    <property type="entry name" value="N_methyl_site"/>
</dbReference>
<gene>
    <name evidence="10" type="ORF">RP29_03215</name>
</gene>
<reference evidence="10 11" key="1">
    <citation type="submission" date="2014-12" db="EMBL/GenBank/DDBJ databases">
        <title>Isolation of bacteria from lake water.</title>
        <authorList>
            <person name="Sheng K.-Y."/>
            <person name="Chin P.-S."/>
            <person name="Chan K.-G."/>
            <person name="Tan G.S."/>
        </authorList>
    </citation>
    <scope>NUCLEOTIDE SEQUENCE [LARGE SCALE GENOMIC DNA]</scope>
    <source>
        <strain evidence="10 11">KY4</strain>
    </source>
</reference>
<dbReference type="PANTHER" id="PTHR38779">
    <property type="entry name" value="TYPE II SECRETION SYSTEM PROTEIN I-RELATED"/>
    <property type="match status" value="1"/>
</dbReference>
<comment type="subcellular location">
    <subcellularLocation>
        <location evidence="1">Cell inner membrane</location>
        <topology evidence="1">Single-pass membrane protein</topology>
    </subcellularLocation>
</comment>
<evidence type="ECO:0000313" key="10">
    <source>
        <dbReference type="EMBL" id="KJA11982.1"/>
    </source>
</evidence>
<dbReference type="NCBIfam" id="TIGR02532">
    <property type="entry name" value="IV_pilin_GFxxxE"/>
    <property type="match status" value="1"/>
</dbReference>
<dbReference type="AlphaFoldDB" id="A0A0D7KDD5"/>
<proteinExistence type="inferred from homology"/>
<keyword evidence="8 9" id="KW-0472">Membrane</keyword>
<keyword evidence="3" id="KW-1003">Cell membrane</keyword>
<dbReference type="GO" id="GO:0015627">
    <property type="term" value="C:type II protein secretion system complex"/>
    <property type="evidence" value="ECO:0007669"/>
    <property type="project" value="InterPro"/>
</dbReference>
<keyword evidence="4" id="KW-0488">Methylation</keyword>
<protein>
    <submittedName>
        <fullName evidence="10">General secretion pathway protein GspI</fullName>
    </submittedName>
</protein>
<evidence type="ECO:0000256" key="2">
    <source>
        <dbReference type="ARBA" id="ARBA00008358"/>
    </source>
</evidence>